<dbReference type="RefSeq" id="WP_174901434.1">
    <property type="nucleotide sequence ID" value="NZ_CABVPP010000002.1"/>
</dbReference>
<dbReference type="EMBL" id="CABVPP010000002">
    <property type="protein sequence ID" value="VWB15558.1"/>
    <property type="molecule type" value="Genomic_DNA"/>
</dbReference>
<sequence length="357" mass="40030">MMSNGRRTGSIRVYPRRLGIRDSIKTEAKALAEQEGITREEAEERVLAQRRAEAQRIADEAKSRRAGRQHVDPVEVTRGEAERLERLLEAQRAEDARRRREDEKRISTLTDLVVSRGTAFGAFVVIIASKGLPAHIIDERKLSSIVVERRWDLVPPVLAWLIREDDEVKQAFDVFSDAANKCMENLRTGSNKANKRANEIISEKYRDMYLHAASAYARKLSTLESSLDRLTVLTLDELEVLVADGDDLSKRIASISVKISEEIKRREAKKGSAAKDERLKPVRQFALQLANEGTYPSRRQAVLSIKDHVLKYATSIGVAMSQQQADKTIDGWLRILGYTPSASKRGTPASKHTASSG</sequence>
<evidence type="ECO:0000313" key="2">
    <source>
        <dbReference type="Proteomes" id="UP000494162"/>
    </source>
</evidence>
<dbReference type="Proteomes" id="UP000494162">
    <property type="component" value="Unassembled WGS sequence"/>
</dbReference>
<reference evidence="1 2" key="1">
    <citation type="submission" date="2019-09" db="EMBL/GenBank/DDBJ databases">
        <authorList>
            <person name="Depoorter E."/>
        </authorList>
    </citation>
    <scope>NUCLEOTIDE SEQUENCE [LARGE SCALE GENOMIC DNA]</scope>
    <source>
        <strain evidence="1">LMG 26883</strain>
    </source>
</reference>
<dbReference type="AlphaFoldDB" id="A0A6P2HDN9"/>
<evidence type="ECO:0000313" key="1">
    <source>
        <dbReference type="EMBL" id="VWB15558.1"/>
    </source>
</evidence>
<dbReference type="GeneID" id="93167580"/>
<organism evidence="1 2">
    <name type="scientific">Burkholderia pseudomultivorans</name>
    <dbReference type="NCBI Taxonomy" id="1207504"/>
    <lineage>
        <taxon>Bacteria</taxon>
        <taxon>Pseudomonadati</taxon>
        <taxon>Pseudomonadota</taxon>
        <taxon>Betaproteobacteria</taxon>
        <taxon>Burkholderiales</taxon>
        <taxon>Burkholderiaceae</taxon>
        <taxon>Burkholderia</taxon>
        <taxon>Burkholderia cepacia complex</taxon>
    </lineage>
</organism>
<gene>
    <name evidence="1" type="ORF">BPS26883_00563</name>
</gene>
<name>A0A6P2HDN9_9BURK</name>
<protein>
    <submittedName>
        <fullName evidence="1">Uncharacterized protein</fullName>
    </submittedName>
</protein>
<proteinExistence type="predicted"/>
<accession>A0A6P2HDN9</accession>